<dbReference type="Proteomes" id="UP000825438">
    <property type="component" value="Chromosome II"/>
</dbReference>
<dbReference type="EMBL" id="CP076750">
    <property type="protein sequence ID" value="QWW23358.1"/>
    <property type="molecule type" value="Genomic_DNA"/>
</dbReference>
<dbReference type="GO" id="GO:0022857">
    <property type="term" value="F:transmembrane transporter activity"/>
    <property type="evidence" value="ECO:0007669"/>
    <property type="project" value="InterPro"/>
</dbReference>
<dbReference type="Pfam" id="PF07690">
    <property type="entry name" value="MFS_1"/>
    <property type="match status" value="1"/>
</dbReference>
<dbReference type="InterPro" id="IPR020846">
    <property type="entry name" value="MFS_dom"/>
</dbReference>
<dbReference type="InterPro" id="IPR011701">
    <property type="entry name" value="MFS"/>
</dbReference>
<evidence type="ECO:0000256" key="7">
    <source>
        <dbReference type="ARBA" id="ARBA00022487"/>
    </source>
</evidence>
<dbReference type="PANTHER" id="PTHR10061">
    <property type="entry name" value="S-FORMYLGLUTATHIONE HYDROLASE"/>
    <property type="match status" value="1"/>
</dbReference>
<dbReference type="GO" id="GO:0052689">
    <property type="term" value="F:carboxylic ester hydrolase activity"/>
    <property type="evidence" value="ECO:0007669"/>
    <property type="project" value="UniProtKB-KW"/>
</dbReference>
<protein>
    <recommendedName>
        <fullName evidence="5">S-formylglutathione hydrolase</fullName>
        <ecNumber evidence="4">3.1.2.12</ecNumber>
    </recommendedName>
</protein>
<dbReference type="InterPro" id="IPR000801">
    <property type="entry name" value="Esterase-like"/>
</dbReference>
<feature type="transmembrane region" description="Helical" evidence="13">
    <location>
        <begin position="394"/>
        <end position="415"/>
    </location>
</feature>
<feature type="transmembrane region" description="Helical" evidence="13">
    <location>
        <begin position="265"/>
        <end position="285"/>
    </location>
</feature>
<reference evidence="15" key="1">
    <citation type="submission" date="2021-06" db="EMBL/GenBank/DDBJ databases">
        <title>Candida auris outbreak in lebanese hospital.</title>
        <authorList>
            <person name="Finianos M."/>
        </authorList>
    </citation>
    <scope>NUCLEOTIDE SEQUENCE</scope>
    <source>
        <strain evidence="15">CA7LBN</strain>
    </source>
</reference>
<keyword evidence="9" id="KW-0378">Hydrolase</keyword>
<evidence type="ECO:0000256" key="1">
    <source>
        <dbReference type="ARBA" id="ARBA00004141"/>
    </source>
</evidence>
<dbReference type="PROSITE" id="PS50850">
    <property type="entry name" value="MFS"/>
    <property type="match status" value="1"/>
</dbReference>
<dbReference type="Gene3D" id="3.40.50.1820">
    <property type="entry name" value="alpha/beta hydrolase"/>
    <property type="match status" value="1"/>
</dbReference>
<evidence type="ECO:0000256" key="6">
    <source>
        <dbReference type="ARBA" id="ARBA00022448"/>
    </source>
</evidence>
<dbReference type="CDD" id="cd17316">
    <property type="entry name" value="MFS_SV2_like"/>
    <property type="match status" value="1"/>
</dbReference>
<dbReference type="FunFam" id="1.20.1250.20:FF:000171">
    <property type="entry name" value="MFS general substrate transporter"/>
    <property type="match status" value="1"/>
</dbReference>
<keyword evidence="11 13" id="KW-0472">Membrane</keyword>
<accession>A0A8F2W0B7</accession>
<dbReference type="GO" id="GO:0046294">
    <property type="term" value="P:formaldehyde catabolic process"/>
    <property type="evidence" value="ECO:0007669"/>
    <property type="project" value="InterPro"/>
</dbReference>
<dbReference type="InterPro" id="IPR036259">
    <property type="entry name" value="MFS_trans_sf"/>
</dbReference>
<dbReference type="EC" id="3.1.2.12" evidence="4"/>
<evidence type="ECO:0000256" key="11">
    <source>
        <dbReference type="ARBA" id="ARBA00023136"/>
    </source>
</evidence>
<dbReference type="InterPro" id="IPR014186">
    <property type="entry name" value="S-formylglutathione_hydrol"/>
</dbReference>
<keyword evidence="7" id="KW-0719">Serine esterase</keyword>
<keyword evidence="8 13" id="KW-0812">Transmembrane</keyword>
<evidence type="ECO:0000256" key="8">
    <source>
        <dbReference type="ARBA" id="ARBA00022692"/>
    </source>
</evidence>
<evidence type="ECO:0000256" key="13">
    <source>
        <dbReference type="SAM" id="Phobius"/>
    </source>
</evidence>
<dbReference type="PANTHER" id="PTHR10061:SF0">
    <property type="entry name" value="S-FORMYLGLUTATHIONE HYDROLASE"/>
    <property type="match status" value="1"/>
</dbReference>
<evidence type="ECO:0000256" key="2">
    <source>
        <dbReference type="ARBA" id="ARBA00005622"/>
    </source>
</evidence>
<feature type="transmembrane region" description="Helical" evidence="13">
    <location>
        <begin position="351"/>
        <end position="374"/>
    </location>
</feature>
<dbReference type="Gene3D" id="1.20.1250.20">
    <property type="entry name" value="MFS general substrate transporter like domains"/>
    <property type="match status" value="1"/>
</dbReference>
<evidence type="ECO:0000256" key="12">
    <source>
        <dbReference type="PIRSR" id="PIRSR614186-1"/>
    </source>
</evidence>
<proteinExistence type="inferred from homology"/>
<feature type="transmembrane region" description="Helical" evidence="13">
    <location>
        <begin position="220"/>
        <end position="237"/>
    </location>
</feature>
<dbReference type="InterPro" id="IPR029058">
    <property type="entry name" value="AB_hydrolase_fold"/>
</dbReference>
<evidence type="ECO:0000256" key="5">
    <source>
        <dbReference type="ARBA" id="ARBA00016774"/>
    </source>
</evidence>
<comment type="similarity">
    <text evidence="3">Belongs to the major facilitator superfamily.</text>
</comment>
<evidence type="ECO:0000256" key="4">
    <source>
        <dbReference type="ARBA" id="ARBA00012479"/>
    </source>
</evidence>
<sequence length="951" mass="105262">MTRPKAIVASPYTEEEHLLDLSSLDAVYQEIALALTDFRSTSDKYAFIDYLSSFNVAAIVAQVQQSGRLANQPPTKIYVIAFRSILKREVAQNPQNTRLLFDFDKRSHAEANASGGLLKYWYGKPDPETGQNLATCWWRNPQDAQKGGTGKMHQAISLQFPVAHDTLKKMGNETPLVAVREDRTSSETDLGSELFDAAEFGEVYIRKSLILNRALDEIGFGRYQIGLFFVAGFGWFADNAWPSATSYILQRLTEKDSVHFPPARAPYLTLAQNLGLLAGALFWSLSADIIGRRWAFNCTFLFIGIFGLCAGAAPNFVGIGCFCALWSFGVGGNLPVDSAIFLEALPTNKKWLLTVMSIWWALGQVVTALISWGLISNYSCPDPTNCVKAENKGWRYFLFTIGGLSLLMFLARFLMPVYESPTFYLARGNDEKAVETIHKIARINKKESLLSIEDLRAVDDLEIDDVPKPSGNIRGNELLKSKIKRYNLSHIRQCFGSRRIALSSTLVITSWALIGLAFPLYNAFLPSYLEQRGSANKELSVGTTYRNTLIVAIMGFPGAIIAGLLVELRTGRKGVLFCSLILTGIVLFGSTTARTPDSNLAWNCFFNFFSNIMYGTLYAYTPEVFPTRIRGTSVGLAASANRVLGVFAPIIAIFADLTTRYSSPTMSLTTNAKIAQFHGFLHKLSHESSTTRTKMDVNVFVPSSSNNRIPVLVYLSGLTCTPNNATEKSFFQYFAAKYGFAIVFPDTSPRGANIAGEDDSWDFGTGAGFYVDATVEPWSKNYNMFSYVHKELLETLAGAFKELDFDNVSITGHSMGGMGALAGFLKNPGKYKSVSAFSPICNPTDCQWGEKNFGNYLGSDKAQWAAYDPTHLIKNYKDENQPPILIHQGDADNFYKTQLKPENFVAAAKEAGYKGGVDLNVVNGYDHSYFFISTFVEDHAKHHAKYLGLSQ</sequence>
<evidence type="ECO:0000256" key="3">
    <source>
        <dbReference type="ARBA" id="ARBA00008335"/>
    </source>
</evidence>
<dbReference type="GO" id="GO:0018738">
    <property type="term" value="F:S-formylglutathione hydrolase activity"/>
    <property type="evidence" value="ECO:0007669"/>
    <property type="project" value="UniProtKB-EC"/>
</dbReference>
<comment type="subcellular location">
    <subcellularLocation>
        <location evidence="1">Membrane</location>
        <topology evidence="1">Multi-pass membrane protein</topology>
    </subcellularLocation>
</comment>
<feature type="domain" description="Major facilitator superfamily (MFS) profile" evidence="14">
    <location>
        <begin position="227"/>
        <end position="690"/>
    </location>
</feature>
<evidence type="ECO:0000259" key="14">
    <source>
        <dbReference type="PROSITE" id="PS50850"/>
    </source>
</evidence>
<feature type="transmembrane region" description="Helical" evidence="13">
    <location>
        <begin position="294"/>
        <end position="313"/>
    </location>
</feature>
<dbReference type="FunFam" id="3.40.50.1820:FF:000002">
    <property type="entry name" value="S-formylglutathione hydrolase"/>
    <property type="match status" value="1"/>
</dbReference>
<dbReference type="NCBIfam" id="TIGR02821">
    <property type="entry name" value="fghA_ester_D"/>
    <property type="match status" value="1"/>
</dbReference>
<feature type="transmembrane region" description="Helical" evidence="13">
    <location>
        <begin position="500"/>
        <end position="521"/>
    </location>
</feature>
<feature type="transmembrane region" description="Helical" evidence="13">
    <location>
        <begin position="549"/>
        <end position="568"/>
    </location>
</feature>
<dbReference type="SUPFAM" id="SSF53474">
    <property type="entry name" value="alpha/beta-Hydrolases"/>
    <property type="match status" value="1"/>
</dbReference>
<feature type="transmembrane region" description="Helical" evidence="13">
    <location>
        <begin position="575"/>
        <end position="594"/>
    </location>
</feature>
<feature type="active site" description="Charge relay system" evidence="12">
    <location>
        <position position="814"/>
    </location>
</feature>
<name>A0A8F2W0B7_CANAR</name>
<organism evidence="15">
    <name type="scientific">Candidozyma auris</name>
    <name type="common">Yeast</name>
    <name type="synonym">Candida auris</name>
    <dbReference type="NCBI Taxonomy" id="498019"/>
    <lineage>
        <taxon>Eukaryota</taxon>
        <taxon>Fungi</taxon>
        <taxon>Dikarya</taxon>
        <taxon>Ascomycota</taxon>
        <taxon>Saccharomycotina</taxon>
        <taxon>Pichiomycetes</taxon>
        <taxon>Metschnikowiaceae</taxon>
        <taxon>Candidozyma</taxon>
    </lineage>
</organism>
<dbReference type="GO" id="GO:0016020">
    <property type="term" value="C:membrane"/>
    <property type="evidence" value="ECO:0007669"/>
    <property type="project" value="UniProtKB-SubCell"/>
</dbReference>
<evidence type="ECO:0000256" key="10">
    <source>
        <dbReference type="ARBA" id="ARBA00022989"/>
    </source>
</evidence>
<comment type="similarity">
    <text evidence="2">Belongs to the esterase D family.</text>
</comment>
<feature type="active site" description="Charge relay system" evidence="12">
    <location>
        <position position="927"/>
    </location>
</feature>
<evidence type="ECO:0000256" key="9">
    <source>
        <dbReference type="ARBA" id="ARBA00022801"/>
    </source>
</evidence>
<dbReference type="SUPFAM" id="SSF103473">
    <property type="entry name" value="MFS general substrate transporter"/>
    <property type="match status" value="1"/>
</dbReference>
<dbReference type="Pfam" id="PF00756">
    <property type="entry name" value="Esterase"/>
    <property type="match status" value="1"/>
</dbReference>
<evidence type="ECO:0000313" key="15">
    <source>
        <dbReference type="EMBL" id="QWW23358.1"/>
    </source>
</evidence>
<gene>
    <name evidence="15" type="ORF">CA7LBN_002159</name>
</gene>
<dbReference type="AlphaFoldDB" id="A0A8F2W0B7"/>
<keyword evidence="6" id="KW-0813">Transport</keyword>
<keyword evidence="10 13" id="KW-1133">Transmembrane helix</keyword>
<feature type="transmembrane region" description="Helical" evidence="13">
    <location>
        <begin position="600"/>
        <end position="621"/>
    </location>
</feature>
<feature type="active site" description="Charge relay system" evidence="12">
    <location>
        <position position="892"/>
    </location>
</feature>
<dbReference type="GO" id="GO:0005829">
    <property type="term" value="C:cytosol"/>
    <property type="evidence" value="ECO:0007669"/>
    <property type="project" value="TreeGrafter"/>
</dbReference>